<comment type="similarity">
    <text evidence="2">Belongs to the chromate ion transporter (CHR) (TC 2.A.51) family.</text>
</comment>
<evidence type="ECO:0000256" key="1">
    <source>
        <dbReference type="ARBA" id="ARBA00004651"/>
    </source>
</evidence>
<feature type="transmembrane region" description="Helical" evidence="7">
    <location>
        <begin position="82"/>
        <end position="103"/>
    </location>
</feature>
<evidence type="ECO:0000313" key="9">
    <source>
        <dbReference type="Proteomes" id="UP000178485"/>
    </source>
</evidence>
<dbReference type="RefSeq" id="WP_071137015.1">
    <property type="nucleotide sequence ID" value="NZ_DUQN01000100.1"/>
</dbReference>
<dbReference type="Pfam" id="PF02417">
    <property type="entry name" value="Chromate_transp"/>
    <property type="match status" value="1"/>
</dbReference>
<keyword evidence="9" id="KW-1185">Reference proteome</keyword>
<gene>
    <name evidence="8" type="primary">ywrA</name>
    <name evidence="8" type="ORF">ING2E5A_1748</name>
</gene>
<comment type="subcellular location">
    <subcellularLocation>
        <location evidence="1">Cell membrane</location>
        <topology evidence="1">Multi-pass membrane protein</topology>
    </subcellularLocation>
</comment>
<sequence length="186" mass="20359">MISIYKQYWELFLVFFKIGAFTFGGGYAMVPLIRNEVVEKKKWLDGDAFMDMLAVAQSMPGPIALNTSLFVGNKRLGFKGSLFSGLGIILPSFLVILLIAFFFTQFKDNPIVERIFKGIRPAVVALIAAPLLGLGKSAGITAKKLWIPLAVALAVWLAGLSPVYVVLAAILLGIVQFAYLKRKMKG</sequence>
<accession>A0A1G4G7V4</accession>
<dbReference type="Proteomes" id="UP000178485">
    <property type="component" value="Chromosome i"/>
</dbReference>
<evidence type="ECO:0000256" key="4">
    <source>
        <dbReference type="ARBA" id="ARBA00022692"/>
    </source>
</evidence>
<dbReference type="PANTHER" id="PTHR43663">
    <property type="entry name" value="CHROMATE TRANSPORT PROTEIN-RELATED"/>
    <property type="match status" value="1"/>
</dbReference>
<organism evidence="8 9">
    <name type="scientific">Petrimonas mucosa</name>
    <dbReference type="NCBI Taxonomy" id="1642646"/>
    <lineage>
        <taxon>Bacteria</taxon>
        <taxon>Pseudomonadati</taxon>
        <taxon>Bacteroidota</taxon>
        <taxon>Bacteroidia</taxon>
        <taxon>Bacteroidales</taxon>
        <taxon>Dysgonomonadaceae</taxon>
        <taxon>Petrimonas</taxon>
    </lineage>
</organism>
<dbReference type="InterPro" id="IPR052518">
    <property type="entry name" value="CHR_Transporter"/>
</dbReference>
<keyword evidence="6 7" id="KW-0472">Membrane</keyword>
<keyword evidence="3" id="KW-1003">Cell membrane</keyword>
<reference evidence="8 9" key="1">
    <citation type="submission" date="2016-08" db="EMBL/GenBank/DDBJ databases">
        <authorList>
            <person name="Seilhamer J.J."/>
        </authorList>
    </citation>
    <scope>NUCLEOTIDE SEQUENCE [LARGE SCALE GENOMIC DNA]</scope>
    <source>
        <strain evidence="8">ING2-E5A</strain>
    </source>
</reference>
<evidence type="ECO:0000256" key="6">
    <source>
        <dbReference type="ARBA" id="ARBA00023136"/>
    </source>
</evidence>
<dbReference type="KEGG" id="pmuc:ING2E5A_1748"/>
<feature type="transmembrane region" description="Helical" evidence="7">
    <location>
        <begin position="12"/>
        <end position="33"/>
    </location>
</feature>
<evidence type="ECO:0000256" key="2">
    <source>
        <dbReference type="ARBA" id="ARBA00005262"/>
    </source>
</evidence>
<feature type="transmembrane region" description="Helical" evidence="7">
    <location>
        <begin position="115"/>
        <end position="134"/>
    </location>
</feature>
<feature type="transmembrane region" description="Helical" evidence="7">
    <location>
        <begin position="146"/>
        <end position="179"/>
    </location>
</feature>
<dbReference type="GO" id="GO:0005886">
    <property type="term" value="C:plasma membrane"/>
    <property type="evidence" value="ECO:0007669"/>
    <property type="project" value="UniProtKB-SubCell"/>
</dbReference>
<evidence type="ECO:0000256" key="3">
    <source>
        <dbReference type="ARBA" id="ARBA00022475"/>
    </source>
</evidence>
<evidence type="ECO:0000313" key="8">
    <source>
        <dbReference type="EMBL" id="SCM58297.1"/>
    </source>
</evidence>
<proteinExistence type="inferred from homology"/>
<evidence type="ECO:0000256" key="7">
    <source>
        <dbReference type="SAM" id="Phobius"/>
    </source>
</evidence>
<dbReference type="GO" id="GO:0015109">
    <property type="term" value="F:chromate transmembrane transporter activity"/>
    <property type="evidence" value="ECO:0007669"/>
    <property type="project" value="InterPro"/>
</dbReference>
<protein>
    <submittedName>
        <fullName evidence="8">Putative transporter YwrA</fullName>
    </submittedName>
</protein>
<dbReference type="AlphaFoldDB" id="A0A1G4G7V4"/>
<dbReference type="EMBL" id="LT608328">
    <property type="protein sequence ID" value="SCM58297.1"/>
    <property type="molecule type" value="Genomic_DNA"/>
</dbReference>
<dbReference type="InterPro" id="IPR003370">
    <property type="entry name" value="Chromate_transpt"/>
</dbReference>
<keyword evidence="5 7" id="KW-1133">Transmembrane helix</keyword>
<dbReference type="PANTHER" id="PTHR43663:SF2">
    <property type="entry name" value="CHROMATE TRANSPORT PROTEIN-RELATED"/>
    <property type="match status" value="1"/>
</dbReference>
<name>A0A1G4G7V4_9BACT</name>
<keyword evidence="4 7" id="KW-0812">Transmembrane</keyword>
<evidence type="ECO:0000256" key="5">
    <source>
        <dbReference type="ARBA" id="ARBA00022989"/>
    </source>
</evidence>